<accession>A0A5B8YH02</accession>
<dbReference type="AlphaFoldDB" id="A0A4Y6Q4D4"/>
<evidence type="ECO:0000256" key="1">
    <source>
        <dbReference type="SAM" id="Phobius"/>
    </source>
</evidence>
<reference evidence="2 3" key="1">
    <citation type="submission" date="2019-06" db="EMBL/GenBank/DDBJ databases">
        <title>Persicimonas caeni gen. nov., sp. nov., a predatory bacterium isolated from solar saltern.</title>
        <authorList>
            <person name="Wang S."/>
        </authorList>
    </citation>
    <scope>NUCLEOTIDE SEQUENCE [LARGE SCALE GENOMIC DNA]</scope>
    <source>
        <strain evidence="2 3">YN101</strain>
    </source>
</reference>
<dbReference type="GO" id="GO:0015558">
    <property type="term" value="F:secondary active p-aminobenzoyl-glutamate transmembrane transporter activity"/>
    <property type="evidence" value="ECO:0007669"/>
    <property type="project" value="InterPro"/>
</dbReference>
<keyword evidence="1" id="KW-0472">Membrane</keyword>
<keyword evidence="3" id="KW-1185">Reference proteome</keyword>
<evidence type="ECO:0000313" key="2">
    <source>
        <dbReference type="EMBL" id="QDG54845.1"/>
    </source>
</evidence>
<dbReference type="OrthoDB" id="3314392at2"/>
<feature type="transmembrane region" description="Helical" evidence="1">
    <location>
        <begin position="106"/>
        <end position="127"/>
    </location>
</feature>
<feature type="transmembrane region" description="Helical" evidence="1">
    <location>
        <begin position="469"/>
        <end position="494"/>
    </location>
</feature>
<feature type="transmembrane region" description="Helical" evidence="1">
    <location>
        <begin position="21"/>
        <end position="41"/>
    </location>
</feature>
<feature type="transmembrane region" description="Helical" evidence="1">
    <location>
        <begin position="256"/>
        <end position="277"/>
    </location>
</feature>
<feature type="transmembrane region" description="Helical" evidence="1">
    <location>
        <begin position="133"/>
        <end position="150"/>
    </location>
</feature>
<feature type="transmembrane region" description="Helical" evidence="1">
    <location>
        <begin position="438"/>
        <end position="457"/>
    </location>
</feature>
<name>A0A4Y6Q4D4_PERCE</name>
<feature type="transmembrane region" description="Helical" evidence="1">
    <location>
        <begin position="297"/>
        <end position="321"/>
    </location>
</feature>
<dbReference type="EMBL" id="CP041186">
    <property type="protein sequence ID" value="QDG54845.1"/>
    <property type="molecule type" value="Genomic_DNA"/>
</dbReference>
<dbReference type="Proteomes" id="UP000315995">
    <property type="component" value="Chromosome"/>
</dbReference>
<dbReference type="Pfam" id="PF03806">
    <property type="entry name" value="ABG_transport"/>
    <property type="match status" value="1"/>
</dbReference>
<protein>
    <submittedName>
        <fullName evidence="2">AbgT family transporter</fullName>
    </submittedName>
</protein>
<feature type="transmembrane region" description="Helical" evidence="1">
    <location>
        <begin position="204"/>
        <end position="226"/>
    </location>
</feature>
<keyword evidence="1" id="KW-1133">Transmembrane helix</keyword>
<dbReference type="PANTHER" id="PTHR30282:SF0">
    <property type="entry name" value="P-AMINOBENZOYL-GLUTAMATE TRANSPORT PROTEIN"/>
    <property type="match status" value="1"/>
</dbReference>
<evidence type="ECO:0000313" key="3">
    <source>
        <dbReference type="Proteomes" id="UP000315995"/>
    </source>
</evidence>
<feature type="transmembrane region" description="Helical" evidence="1">
    <location>
        <begin position="157"/>
        <end position="177"/>
    </location>
</feature>
<dbReference type="InterPro" id="IPR004697">
    <property type="entry name" value="AbgT"/>
</dbReference>
<feature type="transmembrane region" description="Helical" evidence="1">
    <location>
        <begin position="342"/>
        <end position="361"/>
    </location>
</feature>
<sequence>MSRWLKRIADIGNRLPDPLTFFVLLALAVVAASIVFDGIAVDVVQRDGSTQTKAVESLLSVDGIRWMLLSAIDNFIGFAPLGPVLVVMLGIGVAERTGFITIGLRMLIQSVPKSLITSTLVFAGVMSSMAADAGYVVLVPLGAVLFAGLGRHPLAGLAAAFAGVSGGFSANLLITGLDPMLARLTDQAAHTIDPAYSVTAVSNYYFMVVSTVLVTVVGTWVTTKIVEPMLGDWSPKEAGGEVDTDAKEPTAKEKRAFMVSMATGAILAGAMSLLIAFPEAPLREAVGPDEPGVNMLAPFFEAIELLIMVLFLVPAIVYGVLTKKIKNDKDVAEMAGEAMGAMGVYIALAFVAGQFVAYFNHSNLGVVTAVKGAQFLEAMNFTGIPLLLSFLVVSALMNLFVGSASAKWAFMAPIFVPMMMMMGLSPETVQATYRVGDSITNIITPLMPYLPIIIVFAQKYDKKAGLGTLIAAMLPYSIAFGIAWTLLLVGWMLLGLPLGPGAELFYEAAANAAP</sequence>
<organism evidence="2 3">
    <name type="scientific">Persicimonas caeni</name>
    <dbReference type="NCBI Taxonomy" id="2292766"/>
    <lineage>
        <taxon>Bacteria</taxon>
        <taxon>Deltaproteobacteria</taxon>
        <taxon>Bradymonadales</taxon>
        <taxon>Bradymonadaceae</taxon>
        <taxon>Persicimonas</taxon>
    </lineage>
</organism>
<proteinExistence type="predicted"/>
<feature type="transmembrane region" description="Helical" evidence="1">
    <location>
        <begin position="381"/>
        <end position="401"/>
    </location>
</feature>
<keyword evidence="1" id="KW-0812">Transmembrane</keyword>
<feature type="transmembrane region" description="Helical" evidence="1">
    <location>
        <begin position="408"/>
        <end position="426"/>
    </location>
</feature>
<accession>A0A4Y6Q4D4</accession>
<feature type="transmembrane region" description="Helical" evidence="1">
    <location>
        <begin position="75"/>
        <end position="94"/>
    </location>
</feature>
<dbReference type="PANTHER" id="PTHR30282">
    <property type="entry name" value="P-AMINOBENZOYL GLUTAMATE TRANSPORTER"/>
    <property type="match status" value="1"/>
</dbReference>
<dbReference type="GO" id="GO:1902604">
    <property type="term" value="P:p-aminobenzoyl-glutamate transmembrane transport"/>
    <property type="evidence" value="ECO:0007669"/>
    <property type="project" value="InterPro"/>
</dbReference>
<gene>
    <name evidence="2" type="ORF">FIV42_06260</name>
</gene>